<accession>H1VDU7</accession>
<protein>
    <recommendedName>
        <fullName evidence="6">Tat pathway signal sequence</fullName>
    </recommendedName>
</protein>
<dbReference type="PANTHER" id="PTHR33365:SF14">
    <property type="entry name" value="TAT PATHWAY SIGNAL SEQUENCE"/>
    <property type="match status" value="1"/>
</dbReference>
<dbReference type="InterPro" id="IPR021765">
    <property type="entry name" value="UstYa-like"/>
</dbReference>
<evidence type="ECO:0000256" key="1">
    <source>
        <dbReference type="ARBA" id="ARBA00035112"/>
    </source>
</evidence>
<evidence type="ECO:0000313" key="5">
    <source>
        <dbReference type="Proteomes" id="UP000007174"/>
    </source>
</evidence>
<evidence type="ECO:0000313" key="4">
    <source>
        <dbReference type="EMBL" id="CCF38400.1"/>
    </source>
</evidence>
<dbReference type="Proteomes" id="UP000007174">
    <property type="component" value="Unassembled WGS sequence"/>
</dbReference>
<sequence length="336" mass="39245">MFKFIKSKTSSQKYHSLPMAESDRNDHGDRSSNDSDLPLMEKELSCHKNEARTRGFLGNLKLAMKSPVFIVSFLLFQIGVGSLFLAWRHSHRFNARLKDVSMHCRWSSSFLEHKLRHQAPLLDQIQIPLVPRKSYAQYGMGGLEIWRAEPSEEVDKAWERVTAEYLFPVKESDIRAMRKDPSVVVPMPDNYKIDGETTYMAKSAVYHNIHCLDYIRKAVYRDHYYPNGTDDNPFHAYHTAHCIMILFEHLTCSGDPGVYLYRWMEEFNRPIADTNIWRQCWDFETVMEEHNERAVKDMTETDVRKPHGVKSVPAPDGVMNIIRNYQRTHPDYNPGQ</sequence>
<comment type="similarity">
    <text evidence="1">Belongs to the ustYa family.</text>
</comment>
<dbReference type="AlphaFoldDB" id="H1VDU7"/>
<dbReference type="STRING" id="759273.H1VDU7"/>
<dbReference type="eggNOG" id="ENOG502S0D8">
    <property type="taxonomic scope" value="Eukaryota"/>
</dbReference>
<evidence type="ECO:0000256" key="2">
    <source>
        <dbReference type="SAM" id="MobiDB-lite"/>
    </source>
</evidence>
<proteinExistence type="inferred from homology"/>
<dbReference type="GO" id="GO:0043386">
    <property type="term" value="P:mycotoxin biosynthetic process"/>
    <property type="evidence" value="ECO:0007669"/>
    <property type="project" value="InterPro"/>
</dbReference>
<keyword evidence="3" id="KW-1133">Transmembrane helix</keyword>
<evidence type="ECO:0008006" key="6">
    <source>
        <dbReference type="Google" id="ProtNLM"/>
    </source>
</evidence>
<keyword evidence="3" id="KW-0472">Membrane</keyword>
<feature type="compositionally biased region" description="Basic and acidic residues" evidence="2">
    <location>
        <begin position="21"/>
        <end position="37"/>
    </location>
</feature>
<reference evidence="5" key="1">
    <citation type="journal article" date="2012" name="Nat. Genet.">
        <title>Lifestyle transitions in plant pathogenic Colletotrichum fungi deciphered by genome and transcriptome analyses.</title>
        <authorList>
            <person name="O'Connell R.J."/>
            <person name="Thon M.R."/>
            <person name="Hacquard S."/>
            <person name="Amyotte S.G."/>
            <person name="Kleemann J."/>
            <person name="Torres M.F."/>
            <person name="Damm U."/>
            <person name="Buiate E.A."/>
            <person name="Epstein L."/>
            <person name="Alkan N."/>
            <person name="Altmueller J."/>
            <person name="Alvarado-Balderrama L."/>
            <person name="Bauser C.A."/>
            <person name="Becker C."/>
            <person name="Birren B.W."/>
            <person name="Chen Z."/>
            <person name="Choi J."/>
            <person name="Crouch J.A."/>
            <person name="Duvick J.P."/>
            <person name="Farman M.A."/>
            <person name="Gan P."/>
            <person name="Heiman D."/>
            <person name="Henrissat B."/>
            <person name="Howard R.J."/>
            <person name="Kabbage M."/>
            <person name="Koch C."/>
            <person name="Kracher B."/>
            <person name="Kubo Y."/>
            <person name="Law A.D."/>
            <person name="Lebrun M.-H."/>
            <person name="Lee Y.-H."/>
            <person name="Miyara I."/>
            <person name="Moore N."/>
            <person name="Neumann U."/>
            <person name="Nordstroem K."/>
            <person name="Panaccione D.G."/>
            <person name="Panstruga R."/>
            <person name="Place M."/>
            <person name="Proctor R.H."/>
            <person name="Prusky D."/>
            <person name="Rech G."/>
            <person name="Reinhardt R."/>
            <person name="Rollins J.A."/>
            <person name="Rounsley S."/>
            <person name="Schardl C.L."/>
            <person name="Schwartz D.C."/>
            <person name="Shenoy N."/>
            <person name="Shirasu K."/>
            <person name="Sikhakolli U.R."/>
            <person name="Stueber K."/>
            <person name="Sukno S.A."/>
            <person name="Sweigard J.A."/>
            <person name="Takano Y."/>
            <person name="Takahara H."/>
            <person name="Trail F."/>
            <person name="van der Does H.C."/>
            <person name="Voll L.M."/>
            <person name="Will I."/>
            <person name="Young S."/>
            <person name="Zeng Q."/>
            <person name="Zhang J."/>
            <person name="Zhou S."/>
            <person name="Dickman M.B."/>
            <person name="Schulze-Lefert P."/>
            <person name="Ver Loren van Themaat E."/>
            <person name="Ma L.-J."/>
            <person name="Vaillancourt L.J."/>
        </authorList>
    </citation>
    <scope>NUCLEOTIDE SEQUENCE [LARGE SCALE GENOMIC DNA]</scope>
    <source>
        <strain evidence="5">IMI 349063</strain>
    </source>
</reference>
<dbReference type="VEuPathDB" id="FungiDB:CH63R_12253"/>
<feature type="transmembrane region" description="Helical" evidence="3">
    <location>
        <begin position="68"/>
        <end position="87"/>
    </location>
</feature>
<evidence type="ECO:0000256" key="3">
    <source>
        <dbReference type="SAM" id="Phobius"/>
    </source>
</evidence>
<gene>
    <name evidence="4" type="ORF">CH063_01907</name>
</gene>
<organism evidence="4 5">
    <name type="scientific">Colletotrichum higginsianum (strain IMI 349063)</name>
    <name type="common">Crucifer anthracnose fungus</name>
    <dbReference type="NCBI Taxonomy" id="759273"/>
    <lineage>
        <taxon>Eukaryota</taxon>
        <taxon>Fungi</taxon>
        <taxon>Dikarya</taxon>
        <taxon>Ascomycota</taxon>
        <taxon>Pezizomycotina</taxon>
        <taxon>Sordariomycetes</taxon>
        <taxon>Hypocreomycetidae</taxon>
        <taxon>Glomerellales</taxon>
        <taxon>Glomerellaceae</taxon>
        <taxon>Colletotrichum</taxon>
        <taxon>Colletotrichum destructivum species complex</taxon>
    </lineage>
</organism>
<dbReference type="PANTHER" id="PTHR33365">
    <property type="entry name" value="YALI0B05434P"/>
    <property type="match status" value="1"/>
</dbReference>
<dbReference type="HOGENOM" id="CLU_042941_0_0_1"/>
<feature type="region of interest" description="Disordered" evidence="2">
    <location>
        <begin position="1"/>
        <end position="37"/>
    </location>
</feature>
<dbReference type="EMBL" id="CACQ02002957">
    <property type="protein sequence ID" value="CCF38400.1"/>
    <property type="molecule type" value="Genomic_DNA"/>
</dbReference>
<dbReference type="Pfam" id="PF11807">
    <property type="entry name" value="UstYa"/>
    <property type="match status" value="1"/>
</dbReference>
<name>H1VDU7_COLHI</name>
<keyword evidence="3" id="KW-0812">Transmembrane</keyword>